<dbReference type="Gene3D" id="3.30.160.60">
    <property type="entry name" value="Classic Zinc Finger"/>
    <property type="match status" value="1"/>
</dbReference>
<evidence type="ECO:0000256" key="3">
    <source>
        <dbReference type="ARBA" id="ARBA00022833"/>
    </source>
</evidence>
<feature type="region of interest" description="Disordered" evidence="5">
    <location>
        <begin position="1397"/>
        <end position="1419"/>
    </location>
</feature>
<dbReference type="EMBL" id="RQTK01000692">
    <property type="protein sequence ID" value="RUS76029.1"/>
    <property type="molecule type" value="Genomic_DNA"/>
</dbReference>
<feature type="non-terminal residue" evidence="8">
    <location>
        <position position="1888"/>
    </location>
</feature>
<dbReference type="InterPro" id="IPR000315">
    <property type="entry name" value="Znf_B-box"/>
</dbReference>
<dbReference type="SMART" id="SM00184">
    <property type="entry name" value="RING"/>
    <property type="match status" value="1"/>
</dbReference>
<keyword evidence="1" id="KW-0479">Metal-binding</keyword>
<keyword evidence="2 4" id="KW-0863">Zinc-finger</keyword>
<dbReference type="PROSITE" id="PS50089">
    <property type="entry name" value="ZF_RING_2"/>
    <property type="match status" value="1"/>
</dbReference>
<dbReference type="OrthoDB" id="342730at2759"/>
<feature type="compositionally biased region" description="Polar residues" evidence="5">
    <location>
        <begin position="397"/>
        <end position="408"/>
    </location>
</feature>
<dbReference type="SUPFAM" id="SSF57845">
    <property type="entry name" value="B-box zinc-binding domain"/>
    <property type="match status" value="1"/>
</dbReference>
<feature type="compositionally biased region" description="Polar residues" evidence="5">
    <location>
        <begin position="535"/>
        <end position="550"/>
    </location>
</feature>
<evidence type="ECO:0000256" key="4">
    <source>
        <dbReference type="PROSITE-ProRule" id="PRU00024"/>
    </source>
</evidence>
<dbReference type="STRING" id="188477.A0A433T392"/>
<dbReference type="Proteomes" id="UP000271974">
    <property type="component" value="Unassembled WGS sequence"/>
</dbReference>
<sequence>MATGTRLMQEISDQFLNCKICFESFREPKTLTCLHTFCLDCLQQQYEQEASNRSSRFTLYTSRSVTCPLCRKKTELPAGGVRRLPDNFLVCNLNQVLAKRTVSRVPPCDICASVRARSVDACSKCLDCTKVLCKTCVDLHLGTKVTQQHSIIDLEGEKDIVCKVHTEEMVKFYCEPCRACICVVCAFQEHKDHDVLSFSDSYAKYRSVGGLEGLLEQCKTRAQEVSSRLSVIDKYETVVKDVRTAIRDLAISSITKVRARERELMKRIDDVYGDEVQAFVDSRPALQESLDDLQNTVQFTDIMLRDKSVELLLIKRDIEAKMAQLLEPQLDKVPSDPALYNIRFVPGDVMLGKLSFGGEENGESYQDEGDEIDRLKKKELNKLMVNGELSENDESSNGDSAASKATSPPNDPDVITNCSQTEKFRSQDSATSMSNNMGSSSSESNLLGHQDGEVKQTESADNKHSSDDNLGLNNSKEKFLLANGTKTSAPMVDTSSVLESVGMSRAQRRAEREARKKLLGGVNTDRAPAPDIVPSNATNTSPPSVDSHSSGAFVYTPGRAIRSRKIQTEISALDVQIGASNTDREFVQSLVQAELVAERMKQEREEMKLLSPRLRDRFRRVRTAEIGVMTDCQVRIVPEMIDKETTSDSVQLKDVGTQDFRESSTNYTQTPVVRLENSGMCTDREGQAEKCTGTLSIDVQDKDTCTALVMSESKATWTEGVATSDRATATMLIKHHHRAVGTTPTSTGSRGCQVNPQVSAMYTNTPVVTWANMECQASPPTTTSATAPDPDLEANCPKHEVQAINLNVTDSSVDFLTPPQSPPPRIASVETCDRASDAFYAPTSNKCVETLTVKTVSSSTETAKATFVDREMGTEERKTLDQWTETYSPTMINTGVTPPRPDTLDVGVATTVVITDEQATITDIKSFRDTQTETALVVCDGETLTDPVAHSDAQTSVEVYTESRQCETNPLKVADETSMTDYYNPWEAVDTNTQASQCDTAILRTKETNTTHVKRKTKEAQTYADPAVCPECGFVDINSADPDMTVSELQSCKAFKNSSTIPRAQISQDVGTMAISCTACSHENHEMSIQTFQPEIYDKSSATSSDPHDPFLARALSREYHDVATSTDSLPLIGLLSEIQVDELIVLPDDSASELVSQPADCTFTGERVIMVDDETSMDPPQSVETGTQTFASLPDGGDVDSEGIPVPLALGGIGIAYENETQYCDNIDTLDHRRNISLSGSDTTRLDENCSASNKLVCSSRNCPSRQEEHLVSIGVNTAPKLTFEKETGTSLEHYLSGNKMTIYVRKIDKGTSTSNRVRIVYGRASGIGKKTKSVDKITMTSRVEQREVGVETDVQQMDGKITECISKLRSVSQRLNSPSSPPSSPPSKEAFFEKNCTGGEHNSSIVSTAGKGSESNRQANVKNLLEKTNAILRRKDPSPTRKPQPITTLKTRTLSDSNSLEQNVLMPNSAADSVLSNLKDVNPKEPQHDTGYSSKSLPRGFTSERRSGTVRMGSQPLSPPARLPLNRYNSAPGRIATVPAQTLLIKTNCAGGKLSRSPSPRLSPKAISTNPPENPSSSAVLVTGSKSLDSKALPSFSTTANSVMSKTQKRHPLPSITETRTPSSCSDNSTSSLHSSGSAASKRQSIESAAGKKSSPGANKKHVNGAQLSPDPSNGNKTVSKSGPKSPQVIPKRLANLSIGAPTLHGNNASPSVKEAPKSPALGPRATKREFMKSPSPKPMKKEQTAGLVSNQPSSTETIQSNTSTETVDGTKPKKSSGIGFMQRFLSKKKKSSEVKKEPVAVNTKLCPPTAEAVAALSSLPAPVPAAPTESYAHVPLQHPPHHYVPTLEVKPLNPIHKPSAYVYVNQRLISIQQDNVEEKKASRDG</sequence>
<feature type="compositionally biased region" description="Low complexity" evidence="5">
    <location>
        <begin position="1556"/>
        <end position="1566"/>
    </location>
</feature>
<dbReference type="Pfam" id="PF13445">
    <property type="entry name" value="zf-RING_UBOX"/>
    <property type="match status" value="1"/>
</dbReference>
<proteinExistence type="predicted"/>
<feature type="compositionally biased region" description="Low complexity" evidence="5">
    <location>
        <begin position="432"/>
        <end position="448"/>
    </location>
</feature>
<dbReference type="InterPro" id="IPR001841">
    <property type="entry name" value="Znf_RING"/>
</dbReference>
<keyword evidence="9" id="KW-1185">Reference proteome</keyword>
<feature type="compositionally biased region" description="Polar residues" evidence="5">
    <location>
        <begin position="1568"/>
        <end position="1589"/>
    </location>
</feature>
<evidence type="ECO:0000259" key="7">
    <source>
        <dbReference type="PROSITE" id="PS50119"/>
    </source>
</evidence>
<dbReference type="PROSITE" id="PS00518">
    <property type="entry name" value="ZF_RING_1"/>
    <property type="match status" value="1"/>
</dbReference>
<dbReference type="GO" id="GO:0005654">
    <property type="term" value="C:nucleoplasm"/>
    <property type="evidence" value="ECO:0007669"/>
    <property type="project" value="TreeGrafter"/>
</dbReference>
<feature type="region of interest" description="Disordered" evidence="5">
    <location>
        <begin position="520"/>
        <end position="551"/>
    </location>
</feature>
<dbReference type="InterPro" id="IPR047153">
    <property type="entry name" value="TRIM45/56/19-like"/>
</dbReference>
<dbReference type="Pfam" id="PF00643">
    <property type="entry name" value="zf-B_box"/>
    <property type="match status" value="1"/>
</dbReference>
<protein>
    <submittedName>
        <fullName evidence="8">Uncharacterized protein</fullName>
    </submittedName>
</protein>
<feature type="compositionally biased region" description="Polar residues" evidence="5">
    <location>
        <begin position="1749"/>
        <end position="1770"/>
    </location>
</feature>
<dbReference type="InterPro" id="IPR027370">
    <property type="entry name" value="Znf-RING_euk"/>
</dbReference>
<evidence type="ECO:0000256" key="1">
    <source>
        <dbReference type="ARBA" id="ARBA00022723"/>
    </source>
</evidence>
<dbReference type="Gene3D" id="3.30.40.10">
    <property type="entry name" value="Zinc/RING finger domain, C3HC4 (zinc finger)"/>
    <property type="match status" value="1"/>
</dbReference>
<feature type="region of interest" description="Disordered" evidence="5">
    <location>
        <begin position="388"/>
        <end position="474"/>
    </location>
</feature>
<dbReference type="SUPFAM" id="SSF57850">
    <property type="entry name" value="RING/U-box"/>
    <property type="match status" value="1"/>
</dbReference>
<feature type="region of interest" description="Disordered" evidence="5">
    <location>
        <begin position="1373"/>
        <end position="1392"/>
    </location>
</feature>
<dbReference type="CDD" id="cd19757">
    <property type="entry name" value="Bbox1"/>
    <property type="match status" value="1"/>
</dbReference>
<organism evidence="8 9">
    <name type="scientific">Elysia chlorotica</name>
    <name type="common">Eastern emerald elysia</name>
    <name type="synonym">Sea slug</name>
    <dbReference type="NCBI Taxonomy" id="188477"/>
    <lineage>
        <taxon>Eukaryota</taxon>
        <taxon>Metazoa</taxon>
        <taxon>Spiralia</taxon>
        <taxon>Lophotrochozoa</taxon>
        <taxon>Mollusca</taxon>
        <taxon>Gastropoda</taxon>
        <taxon>Heterobranchia</taxon>
        <taxon>Euthyneura</taxon>
        <taxon>Panpulmonata</taxon>
        <taxon>Sacoglossa</taxon>
        <taxon>Placobranchoidea</taxon>
        <taxon>Plakobranchidae</taxon>
        <taxon>Elysia</taxon>
    </lineage>
</organism>
<feature type="region of interest" description="Disordered" evidence="5">
    <location>
        <begin position="1551"/>
        <end position="1780"/>
    </location>
</feature>
<evidence type="ECO:0000259" key="6">
    <source>
        <dbReference type="PROSITE" id="PS50089"/>
    </source>
</evidence>
<dbReference type="SMART" id="SM00336">
    <property type="entry name" value="BBOX"/>
    <property type="match status" value="2"/>
</dbReference>
<dbReference type="CDD" id="cd19756">
    <property type="entry name" value="Bbox2"/>
    <property type="match status" value="1"/>
</dbReference>
<feature type="compositionally biased region" description="Polar residues" evidence="5">
    <location>
        <begin position="416"/>
        <end position="431"/>
    </location>
</feature>
<dbReference type="PANTHER" id="PTHR25462:SF305">
    <property type="entry name" value="RING-TYPE DOMAIN-CONTAINING PROTEIN"/>
    <property type="match status" value="1"/>
</dbReference>
<feature type="compositionally biased region" description="Polar residues" evidence="5">
    <location>
        <begin position="1668"/>
        <end position="1687"/>
    </location>
</feature>
<dbReference type="InterPro" id="IPR013083">
    <property type="entry name" value="Znf_RING/FYVE/PHD"/>
</dbReference>
<accession>A0A433T392</accession>
<dbReference type="GO" id="GO:0008270">
    <property type="term" value="F:zinc ion binding"/>
    <property type="evidence" value="ECO:0007669"/>
    <property type="project" value="UniProtKB-KW"/>
</dbReference>
<keyword evidence="3" id="KW-0862">Zinc</keyword>
<gene>
    <name evidence="8" type="ORF">EGW08_016207</name>
</gene>
<dbReference type="PANTHER" id="PTHR25462">
    <property type="entry name" value="BONUS, ISOFORM C-RELATED"/>
    <property type="match status" value="1"/>
</dbReference>
<dbReference type="InterPro" id="IPR017907">
    <property type="entry name" value="Znf_RING_CS"/>
</dbReference>
<feature type="compositionally biased region" description="Low complexity" evidence="5">
    <location>
        <begin position="1625"/>
        <end position="1643"/>
    </location>
</feature>
<feature type="domain" description="RING-type" evidence="6">
    <location>
        <begin position="18"/>
        <end position="71"/>
    </location>
</feature>
<evidence type="ECO:0000256" key="5">
    <source>
        <dbReference type="SAM" id="MobiDB-lite"/>
    </source>
</evidence>
<evidence type="ECO:0000256" key="2">
    <source>
        <dbReference type="ARBA" id="ARBA00022771"/>
    </source>
</evidence>
<feature type="compositionally biased region" description="Basic and acidic residues" evidence="5">
    <location>
        <begin position="450"/>
        <end position="467"/>
    </location>
</feature>
<feature type="compositionally biased region" description="Polar residues" evidence="5">
    <location>
        <begin position="1597"/>
        <end position="1608"/>
    </location>
</feature>
<comment type="caution">
    <text evidence="8">The sequence shown here is derived from an EMBL/GenBank/DDBJ whole genome shotgun (WGS) entry which is preliminary data.</text>
</comment>
<dbReference type="GO" id="GO:0061630">
    <property type="term" value="F:ubiquitin protein ligase activity"/>
    <property type="evidence" value="ECO:0007669"/>
    <property type="project" value="TreeGrafter"/>
</dbReference>
<reference evidence="8 9" key="1">
    <citation type="submission" date="2019-01" db="EMBL/GenBank/DDBJ databases">
        <title>A draft genome assembly of the solar-powered sea slug Elysia chlorotica.</title>
        <authorList>
            <person name="Cai H."/>
            <person name="Li Q."/>
            <person name="Fang X."/>
            <person name="Li J."/>
            <person name="Curtis N.E."/>
            <person name="Altenburger A."/>
            <person name="Shibata T."/>
            <person name="Feng M."/>
            <person name="Maeda T."/>
            <person name="Schwartz J.A."/>
            <person name="Shigenobu S."/>
            <person name="Lundholm N."/>
            <person name="Nishiyama T."/>
            <person name="Yang H."/>
            <person name="Hasebe M."/>
            <person name="Li S."/>
            <person name="Pierce S.K."/>
            <person name="Wang J."/>
        </authorList>
    </citation>
    <scope>NUCLEOTIDE SEQUENCE [LARGE SCALE GENOMIC DNA]</scope>
    <source>
        <strain evidence="8">EC2010</strain>
        <tissue evidence="8">Whole organism of an adult</tissue>
    </source>
</reference>
<feature type="region of interest" description="Disordered" evidence="5">
    <location>
        <begin position="1481"/>
        <end position="1525"/>
    </location>
</feature>
<name>A0A433T392_ELYCH</name>
<feature type="domain" description="B box-type" evidence="7">
    <location>
        <begin position="157"/>
        <end position="198"/>
    </location>
</feature>
<dbReference type="PROSITE" id="PS50119">
    <property type="entry name" value="ZF_BBOX"/>
    <property type="match status" value="1"/>
</dbReference>
<evidence type="ECO:0000313" key="8">
    <source>
        <dbReference type="EMBL" id="RUS76029.1"/>
    </source>
</evidence>
<evidence type="ECO:0000313" key="9">
    <source>
        <dbReference type="Proteomes" id="UP000271974"/>
    </source>
</evidence>